<organism evidence="4 5">
    <name type="scientific">Tistrella mobilis (strain KA081020-065)</name>
    <dbReference type="NCBI Taxonomy" id="1110502"/>
    <lineage>
        <taxon>Bacteria</taxon>
        <taxon>Pseudomonadati</taxon>
        <taxon>Pseudomonadota</taxon>
        <taxon>Alphaproteobacteria</taxon>
        <taxon>Geminicoccales</taxon>
        <taxon>Geminicoccaceae</taxon>
        <taxon>Tistrella</taxon>
    </lineage>
</organism>
<dbReference type="KEGG" id="tmo:TMO_0358"/>
<dbReference type="Pfam" id="PF18912">
    <property type="entry name" value="DZR_2"/>
    <property type="match status" value="1"/>
</dbReference>
<dbReference type="eggNOG" id="COG1040">
    <property type="taxonomic scope" value="Bacteria"/>
</dbReference>
<proteinExistence type="inferred from homology"/>
<protein>
    <submittedName>
        <fullName evidence="4">Phosphoribosyltransferase</fullName>
    </submittedName>
</protein>
<dbReference type="GO" id="GO:0016757">
    <property type="term" value="F:glycosyltransferase activity"/>
    <property type="evidence" value="ECO:0007669"/>
    <property type="project" value="UniProtKB-KW"/>
</dbReference>
<dbReference type="HOGENOM" id="CLU_054549_0_0_5"/>
<keyword evidence="4" id="KW-0328">Glycosyltransferase</keyword>
<gene>
    <name evidence="4" type="primary">gntX</name>
    <name evidence="4" type="ordered locus">TMO_0358</name>
</gene>
<evidence type="ECO:0000256" key="1">
    <source>
        <dbReference type="ARBA" id="ARBA00008007"/>
    </source>
</evidence>
<dbReference type="InterPro" id="IPR044005">
    <property type="entry name" value="DZR_2"/>
</dbReference>
<feature type="domain" description="Phosphoribosyltransferase" evidence="2">
    <location>
        <begin position="162"/>
        <end position="258"/>
    </location>
</feature>
<sequence>MVEDTVDGGMRPAAALGRRMAGLLAGVGRVLLDAALPPLCGLCRAPVDRPGLCGACWSGLVFVTGPVCDRCGVPLPSDPGGPAVCGGCAAKPPAFAMARAPLIYEGTSKRLVLALKHGDAGHLAPMLGRLMAPVARGLGPVDLVVPVPLHWRRRLKRRDNQSAVLARALAGELGVAHEPRLLRRARFTASQGNKGREARARNVAGAMRVPAGTALRSRLAGARVLLVDDVLTTGATAEACSRALIRAGAAAVVVIAAARVPAPGDGIRHMVDPATLPAEGEASERL</sequence>
<dbReference type="InterPro" id="IPR000836">
    <property type="entry name" value="PRTase_dom"/>
</dbReference>
<evidence type="ECO:0000313" key="5">
    <source>
        <dbReference type="Proteomes" id="UP000005258"/>
    </source>
</evidence>
<dbReference type="AlphaFoldDB" id="I3THF9"/>
<dbReference type="InterPro" id="IPR051910">
    <property type="entry name" value="ComF/GntX_DNA_util-trans"/>
</dbReference>
<accession>I3THF9</accession>
<dbReference type="Proteomes" id="UP000005258">
    <property type="component" value="Chromosome"/>
</dbReference>
<feature type="domain" description="Double zinc ribbon" evidence="3">
    <location>
        <begin position="31"/>
        <end position="89"/>
    </location>
</feature>
<dbReference type="RefSeq" id="WP_014743877.1">
    <property type="nucleotide sequence ID" value="NC_017956.1"/>
</dbReference>
<keyword evidence="4" id="KW-0808">Transferase</keyword>
<keyword evidence="5" id="KW-1185">Reference proteome</keyword>
<dbReference type="Pfam" id="PF00156">
    <property type="entry name" value="Pribosyltran"/>
    <property type="match status" value="1"/>
</dbReference>
<name>I3THF9_TISMK</name>
<dbReference type="InterPro" id="IPR029057">
    <property type="entry name" value="PRTase-like"/>
</dbReference>
<evidence type="ECO:0000259" key="2">
    <source>
        <dbReference type="Pfam" id="PF00156"/>
    </source>
</evidence>
<dbReference type="PANTHER" id="PTHR47505">
    <property type="entry name" value="DNA UTILIZATION PROTEIN YHGH"/>
    <property type="match status" value="1"/>
</dbReference>
<dbReference type="PATRIC" id="fig|1110502.3.peg.369"/>
<dbReference type="CDD" id="cd06223">
    <property type="entry name" value="PRTases_typeI"/>
    <property type="match status" value="1"/>
</dbReference>
<evidence type="ECO:0000313" key="4">
    <source>
        <dbReference type="EMBL" id="AFK52197.1"/>
    </source>
</evidence>
<evidence type="ECO:0000259" key="3">
    <source>
        <dbReference type="Pfam" id="PF18912"/>
    </source>
</evidence>
<dbReference type="EMBL" id="CP003236">
    <property type="protein sequence ID" value="AFK52197.1"/>
    <property type="molecule type" value="Genomic_DNA"/>
</dbReference>
<comment type="similarity">
    <text evidence="1">Belongs to the ComF/GntX family.</text>
</comment>
<dbReference type="SUPFAM" id="SSF53271">
    <property type="entry name" value="PRTase-like"/>
    <property type="match status" value="1"/>
</dbReference>
<reference evidence="4 5" key="1">
    <citation type="journal article" date="2012" name="J. Am. Chem. Soc.">
        <title>Bacterial biosynthesis and maturation of the didemnin anti-cancer agents.</title>
        <authorList>
            <person name="Xu Y."/>
            <person name="Kersten R.D."/>
            <person name="Nam S.J."/>
            <person name="Lu L."/>
            <person name="Al-Suwailem A.M."/>
            <person name="Zheng H."/>
            <person name="Fenical W."/>
            <person name="Dorrestein P.C."/>
            <person name="Moore B.S."/>
            <person name="Qian P.Y."/>
        </authorList>
    </citation>
    <scope>NUCLEOTIDE SEQUENCE [LARGE SCALE GENOMIC DNA]</scope>
    <source>
        <strain evidence="4 5">KA081020-065</strain>
    </source>
</reference>
<dbReference type="Gene3D" id="3.40.50.2020">
    <property type="match status" value="1"/>
</dbReference>
<dbReference type="STRING" id="1110502.TMO_0358"/>
<dbReference type="PANTHER" id="PTHR47505:SF1">
    <property type="entry name" value="DNA UTILIZATION PROTEIN YHGH"/>
    <property type="match status" value="1"/>
</dbReference>